<feature type="transmembrane region" description="Helical" evidence="1">
    <location>
        <begin position="89"/>
        <end position="112"/>
    </location>
</feature>
<accession>A0A4R1R8R6</accession>
<dbReference type="Pfam" id="PF20617">
    <property type="entry name" value="DUF6803"/>
    <property type="match status" value="1"/>
</dbReference>
<keyword evidence="1" id="KW-1133">Transmembrane helix</keyword>
<dbReference type="Proteomes" id="UP000295008">
    <property type="component" value="Unassembled WGS sequence"/>
</dbReference>
<gene>
    <name evidence="2" type="ORF">EDC14_102821</name>
</gene>
<feature type="transmembrane region" description="Helical" evidence="1">
    <location>
        <begin position="20"/>
        <end position="43"/>
    </location>
</feature>
<dbReference type="RefSeq" id="WP_132015914.1">
    <property type="nucleotide sequence ID" value="NZ_SLUN01000028.1"/>
</dbReference>
<feature type="transmembrane region" description="Helical" evidence="1">
    <location>
        <begin position="55"/>
        <end position="77"/>
    </location>
</feature>
<dbReference type="InterPro" id="IPR046547">
    <property type="entry name" value="DUF6803"/>
</dbReference>
<sequence length="158" mass="17568">MNMTHYMELLATNQPWNLLHYMVVPVVLAEALVAVEFFIVFYRKTSGPLKTTSKILSIVAGAYFTFAIFFPLLFTAIPTMKWRTGVDFIAVWSYLLGVVPLAGLALLELGWIGKNKTPDEQMKLHFLLLTVFLIVAHVAMIFGMVNPEILGNAAGGSM</sequence>
<dbReference type="EMBL" id="SLUN01000028">
    <property type="protein sequence ID" value="TCL62065.1"/>
    <property type="molecule type" value="Genomic_DNA"/>
</dbReference>
<organism evidence="2 3">
    <name type="scientific">Hydrogenispora ethanolica</name>
    <dbReference type="NCBI Taxonomy" id="1082276"/>
    <lineage>
        <taxon>Bacteria</taxon>
        <taxon>Bacillati</taxon>
        <taxon>Bacillota</taxon>
        <taxon>Hydrogenispora</taxon>
    </lineage>
</organism>
<evidence type="ECO:0000256" key="1">
    <source>
        <dbReference type="SAM" id="Phobius"/>
    </source>
</evidence>
<reference evidence="2 3" key="1">
    <citation type="submission" date="2019-03" db="EMBL/GenBank/DDBJ databases">
        <title>Genomic Encyclopedia of Type Strains, Phase IV (KMG-IV): sequencing the most valuable type-strain genomes for metagenomic binning, comparative biology and taxonomic classification.</title>
        <authorList>
            <person name="Goeker M."/>
        </authorList>
    </citation>
    <scope>NUCLEOTIDE SEQUENCE [LARGE SCALE GENOMIC DNA]</scope>
    <source>
        <strain evidence="2 3">LX-B</strain>
    </source>
</reference>
<proteinExistence type="predicted"/>
<evidence type="ECO:0008006" key="4">
    <source>
        <dbReference type="Google" id="ProtNLM"/>
    </source>
</evidence>
<dbReference type="AlphaFoldDB" id="A0A4R1R8R6"/>
<name>A0A4R1R8R6_HYDET</name>
<keyword evidence="3" id="KW-1185">Reference proteome</keyword>
<comment type="caution">
    <text evidence="2">The sequence shown here is derived from an EMBL/GenBank/DDBJ whole genome shotgun (WGS) entry which is preliminary data.</text>
</comment>
<evidence type="ECO:0000313" key="3">
    <source>
        <dbReference type="Proteomes" id="UP000295008"/>
    </source>
</evidence>
<keyword evidence="1" id="KW-0812">Transmembrane</keyword>
<dbReference type="OrthoDB" id="9795105at2"/>
<protein>
    <recommendedName>
        <fullName evidence="4">Permease</fullName>
    </recommendedName>
</protein>
<feature type="transmembrane region" description="Helical" evidence="1">
    <location>
        <begin position="124"/>
        <end position="145"/>
    </location>
</feature>
<evidence type="ECO:0000313" key="2">
    <source>
        <dbReference type="EMBL" id="TCL62065.1"/>
    </source>
</evidence>
<keyword evidence="1" id="KW-0472">Membrane</keyword>